<dbReference type="AlphaFoldDB" id="V4RK33"/>
<keyword evidence="12" id="KW-1185">Reference proteome</keyword>
<evidence type="ECO:0000256" key="6">
    <source>
        <dbReference type="ARBA" id="ARBA00022958"/>
    </source>
</evidence>
<accession>V4RK33</accession>
<keyword evidence="2" id="KW-0813">Transport</keyword>
<evidence type="ECO:0000256" key="1">
    <source>
        <dbReference type="ARBA" id="ARBA00004651"/>
    </source>
</evidence>
<dbReference type="PANTHER" id="PTHR32024:SF1">
    <property type="entry name" value="KTR SYSTEM POTASSIUM UPTAKE PROTEIN B"/>
    <property type="match status" value="1"/>
</dbReference>
<dbReference type="PATRIC" id="fig|631454.5.peg.1509"/>
<dbReference type="EMBL" id="AWXZ01000018">
    <property type="protein sequence ID" value="ESR25694.1"/>
    <property type="molecule type" value="Genomic_DNA"/>
</dbReference>
<dbReference type="Pfam" id="PF02386">
    <property type="entry name" value="TrkH"/>
    <property type="match status" value="1"/>
</dbReference>
<keyword evidence="3" id="KW-1003">Cell membrane</keyword>
<feature type="transmembrane region" description="Helical" evidence="10">
    <location>
        <begin position="72"/>
        <end position="100"/>
    </location>
</feature>
<comment type="subcellular location">
    <subcellularLocation>
        <location evidence="1">Cell membrane</location>
        <topology evidence="1">Multi-pass membrane protein</topology>
    </subcellularLocation>
</comment>
<name>V4RK33_9HYPH</name>
<evidence type="ECO:0000256" key="10">
    <source>
        <dbReference type="SAM" id="Phobius"/>
    </source>
</evidence>
<dbReference type="InterPro" id="IPR004772">
    <property type="entry name" value="TrkH"/>
</dbReference>
<feature type="transmembrane region" description="Helical" evidence="10">
    <location>
        <begin position="226"/>
        <end position="245"/>
    </location>
</feature>
<feature type="transmembrane region" description="Helical" evidence="10">
    <location>
        <begin position="39"/>
        <end position="60"/>
    </location>
</feature>
<evidence type="ECO:0000313" key="12">
    <source>
        <dbReference type="Proteomes" id="UP000017819"/>
    </source>
</evidence>
<protein>
    <submittedName>
        <fullName evidence="11">YubG</fullName>
    </submittedName>
</protein>
<keyword evidence="7 10" id="KW-1133">Transmembrane helix</keyword>
<feature type="transmembrane region" description="Helical" evidence="10">
    <location>
        <begin position="120"/>
        <end position="144"/>
    </location>
</feature>
<comment type="caution">
    <text evidence="11">The sequence shown here is derived from an EMBL/GenBank/DDBJ whole genome shotgun (WGS) entry which is preliminary data.</text>
</comment>
<dbReference type="RefSeq" id="WP_023431669.1">
    <property type="nucleotide sequence ID" value="NZ_AWXZ01000018.1"/>
</dbReference>
<keyword evidence="8" id="KW-0406">Ion transport</keyword>
<dbReference type="GO" id="GO:0015379">
    <property type="term" value="F:potassium:chloride symporter activity"/>
    <property type="evidence" value="ECO:0007669"/>
    <property type="project" value="InterPro"/>
</dbReference>
<dbReference type="eggNOG" id="COG0168">
    <property type="taxonomic scope" value="Bacteria"/>
</dbReference>
<keyword evidence="5 10" id="KW-0812">Transmembrane</keyword>
<dbReference type="NCBIfam" id="TIGR00933">
    <property type="entry name" value="2a38"/>
    <property type="match status" value="1"/>
</dbReference>
<dbReference type="GO" id="GO:0005886">
    <property type="term" value="C:plasma membrane"/>
    <property type="evidence" value="ECO:0007669"/>
    <property type="project" value="UniProtKB-SubCell"/>
</dbReference>
<evidence type="ECO:0000256" key="3">
    <source>
        <dbReference type="ARBA" id="ARBA00022475"/>
    </source>
</evidence>
<feature type="transmembrane region" description="Helical" evidence="10">
    <location>
        <begin position="401"/>
        <end position="422"/>
    </location>
</feature>
<evidence type="ECO:0000313" key="11">
    <source>
        <dbReference type="EMBL" id="ESR25694.1"/>
    </source>
</evidence>
<dbReference type="PANTHER" id="PTHR32024">
    <property type="entry name" value="TRK SYSTEM POTASSIUM UPTAKE PROTEIN TRKG-RELATED"/>
    <property type="match status" value="1"/>
</dbReference>
<keyword evidence="9 10" id="KW-0472">Membrane</keyword>
<feature type="transmembrane region" description="Helical" evidence="10">
    <location>
        <begin position="187"/>
        <end position="206"/>
    </location>
</feature>
<dbReference type="STRING" id="631454.N177_1527"/>
<dbReference type="OrthoDB" id="9810952at2"/>
<feature type="transmembrane region" description="Helical" evidence="10">
    <location>
        <begin position="12"/>
        <end position="33"/>
    </location>
</feature>
<evidence type="ECO:0000256" key="9">
    <source>
        <dbReference type="ARBA" id="ARBA00023136"/>
    </source>
</evidence>
<dbReference type="InterPro" id="IPR003445">
    <property type="entry name" value="Cat_transpt"/>
</dbReference>
<dbReference type="Proteomes" id="UP000017819">
    <property type="component" value="Unassembled WGS sequence"/>
</dbReference>
<proteinExistence type="predicted"/>
<evidence type="ECO:0000256" key="5">
    <source>
        <dbReference type="ARBA" id="ARBA00022692"/>
    </source>
</evidence>
<keyword evidence="6" id="KW-0630">Potassium</keyword>
<keyword evidence="4" id="KW-0633">Potassium transport</keyword>
<evidence type="ECO:0000256" key="4">
    <source>
        <dbReference type="ARBA" id="ARBA00022538"/>
    </source>
</evidence>
<feature type="transmembrane region" description="Helical" evidence="10">
    <location>
        <begin position="291"/>
        <end position="324"/>
    </location>
</feature>
<feature type="transmembrane region" description="Helical" evidence="10">
    <location>
        <begin position="156"/>
        <end position="175"/>
    </location>
</feature>
<evidence type="ECO:0000256" key="7">
    <source>
        <dbReference type="ARBA" id="ARBA00022989"/>
    </source>
</evidence>
<sequence length="439" mass="47088">MTRLRAPFTPPAVLLMLYASLAVMGMLLLKLPIATREPISWLDAAFTATSAITITGLTTVNTGETFTRFGQIVILVLIQLGGLGIMTFTVRVLSAFGMHVGLRQRIALGEDLNQTSVGDLFALVKTIFVFVLMAEIAGAILLAFRFVPDFGWADGIWAAVFFSVSTVNNAGFAIFPGSLSAYAADPLVNLVVPALFVFGGLGYTVLYDLNRVRRWRGLNLHTKLMLAGTAGLIAVSVPATLALEWTNSGTLGGLPADEKLMAGWFQALTTRSAGFNTVPTENLRDSTSFMFVILMIIGGGSTSTAGGMKVTTFVVLLLATIAFVRGQDRVHAFNRELGERDILNVLALGVVTVSLFSLAAFLLILTQEGELIDILFDTASAVATVGLSRDMVPNMDDFGQLLIMFLMFAGRVGPLAFGFALARRTQPLLRYPPGKVFIG</sequence>
<organism evidence="11 12">
    <name type="scientific">Lutibaculum baratangense AMV1</name>
    <dbReference type="NCBI Taxonomy" id="631454"/>
    <lineage>
        <taxon>Bacteria</taxon>
        <taxon>Pseudomonadati</taxon>
        <taxon>Pseudomonadota</taxon>
        <taxon>Alphaproteobacteria</taxon>
        <taxon>Hyphomicrobiales</taxon>
        <taxon>Tepidamorphaceae</taxon>
        <taxon>Lutibaculum</taxon>
    </lineage>
</organism>
<feature type="transmembrane region" description="Helical" evidence="10">
    <location>
        <begin position="345"/>
        <end position="365"/>
    </location>
</feature>
<evidence type="ECO:0000256" key="2">
    <source>
        <dbReference type="ARBA" id="ARBA00022448"/>
    </source>
</evidence>
<evidence type="ECO:0000256" key="8">
    <source>
        <dbReference type="ARBA" id="ARBA00023065"/>
    </source>
</evidence>
<reference evidence="11 12" key="1">
    <citation type="journal article" date="2014" name="Genome Announc.">
        <title>Draft Genome Sequence of Lutibaculum baratangense Strain AMV1T, Isolated from a Mud Volcano in Andamans, India.</title>
        <authorList>
            <person name="Singh A."/>
            <person name="Sreenivas A."/>
            <person name="Sathyanarayana Reddy G."/>
            <person name="Pinnaka A.K."/>
            <person name="Shivaji S."/>
        </authorList>
    </citation>
    <scope>NUCLEOTIDE SEQUENCE [LARGE SCALE GENOMIC DNA]</scope>
    <source>
        <strain evidence="11 12">AMV1</strain>
    </source>
</reference>
<gene>
    <name evidence="11" type="ORF">N177_1527</name>
</gene>